<comment type="caution">
    <text evidence="1">The sequence shown here is derived from an EMBL/GenBank/DDBJ whole genome shotgun (WGS) entry which is preliminary data.</text>
</comment>
<evidence type="ECO:0000313" key="2">
    <source>
        <dbReference type="Proteomes" id="UP000789759"/>
    </source>
</evidence>
<keyword evidence="2" id="KW-1185">Reference proteome</keyword>
<gene>
    <name evidence="1" type="ORF">CPELLU_LOCUS4181</name>
</gene>
<dbReference type="EMBL" id="CAJVQA010002153">
    <property type="protein sequence ID" value="CAG8538387.1"/>
    <property type="molecule type" value="Genomic_DNA"/>
</dbReference>
<reference evidence="1" key="1">
    <citation type="submission" date="2021-06" db="EMBL/GenBank/DDBJ databases">
        <authorList>
            <person name="Kallberg Y."/>
            <person name="Tangrot J."/>
            <person name="Rosling A."/>
        </authorList>
    </citation>
    <scope>NUCLEOTIDE SEQUENCE</scope>
    <source>
        <strain evidence="1">FL966</strain>
    </source>
</reference>
<organism evidence="1 2">
    <name type="scientific">Cetraspora pellucida</name>
    <dbReference type="NCBI Taxonomy" id="1433469"/>
    <lineage>
        <taxon>Eukaryota</taxon>
        <taxon>Fungi</taxon>
        <taxon>Fungi incertae sedis</taxon>
        <taxon>Mucoromycota</taxon>
        <taxon>Glomeromycotina</taxon>
        <taxon>Glomeromycetes</taxon>
        <taxon>Diversisporales</taxon>
        <taxon>Gigasporaceae</taxon>
        <taxon>Cetraspora</taxon>
    </lineage>
</organism>
<accession>A0A9N9FJT9</accession>
<dbReference type="OrthoDB" id="10552291at2759"/>
<sequence length="109" mass="12520">MQLDQNASDIIVLNLYIIEQIRDANLYNTKHKQLVSKKVIYANRFGKLKKALNLVLNLGCVKELMNMVTQFIDQKKSKHKNLNNKSSQHKQKVIVDPLVTKCCGHSLTK</sequence>
<dbReference type="Proteomes" id="UP000789759">
    <property type="component" value="Unassembled WGS sequence"/>
</dbReference>
<protein>
    <submittedName>
        <fullName evidence="1">20328_t:CDS:1</fullName>
    </submittedName>
</protein>
<name>A0A9N9FJT9_9GLOM</name>
<proteinExistence type="predicted"/>
<evidence type="ECO:0000313" key="1">
    <source>
        <dbReference type="EMBL" id="CAG8538387.1"/>
    </source>
</evidence>
<dbReference type="AlphaFoldDB" id="A0A9N9FJT9"/>